<dbReference type="Gene3D" id="3.30.420.40">
    <property type="match status" value="2"/>
</dbReference>
<name>A0A7W8NRS0_9DEIO</name>
<dbReference type="EMBL" id="BNAJ01000004">
    <property type="protein sequence ID" value="GHF44213.1"/>
    <property type="molecule type" value="Genomic_DNA"/>
</dbReference>
<proteinExistence type="predicted"/>
<keyword evidence="3" id="KW-0808">Transferase</keyword>
<evidence type="ECO:0000313" key="4">
    <source>
        <dbReference type="Proteomes" id="UP000539473"/>
    </source>
</evidence>
<keyword evidence="3" id="KW-0418">Kinase</keyword>
<organism evidence="3 4">
    <name type="scientific">Deinococcus metalli</name>
    <dbReference type="NCBI Taxonomy" id="1141878"/>
    <lineage>
        <taxon>Bacteria</taxon>
        <taxon>Thermotogati</taxon>
        <taxon>Deinococcota</taxon>
        <taxon>Deinococci</taxon>
        <taxon>Deinococcales</taxon>
        <taxon>Deinococcaceae</taxon>
        <taxon>Deinococcus</taxon>
    </lineage>
</organism>
<dbReference type="EMBL" id="JACHFK010000004">
    <property type="protein sequence ID" value="MBB5376417.1"/>
    <property type="molecule type" value="Genomic_DNA"/>
</dbReference>
<evidence type="ECO:0000313" key="3">
    <source>
        <dbReference type="EMBL" id="MBB5376417.1"/>
    </source>
</evidence>
<gene>
    <name evidence="2" type="ORF">GCM10017781_20870</name>
    <name evidence="3" type="ORF">HNQ07_001881</name>
</gene>
<feature type="region of interest" description="Disordered" evidence="1">
    <location>
        <begin position="1"/>
        <end position="28"/>
    </location>
</feature>
<reference evidence="2" key="4">
    <citation type="submission" date="2024-05" db="EMBL/GenBank/DDBJ databases">
        <authorList>
            <person name="Sun Q."/>
            <person name="Zhou Y."/>
        </authorList>
    </citation>
    <scope>NUCLEOTIDE SEQUENCE</scope>
    <source>
        <strain evidence="2">CGMCC 1.18437</strain>
    </source>
</reference>
<dbReference type="SUPFAM" id="SSF53067">
    <property type="entry name" value="Actin-like ATPase domain"/>
    <property type="match status" value="1"/>
</dbReference>
<evidence type="ECO:0000256" key="1">
    <source>
        <dbReference type="SAM" id="MobiDB-lite"/>
    </source>
</evidence>
<evidence type="ECO:0000313" key="2">
    <source>
        <dbReference type="EMBL" id="GHF44213.1"/>
    </source>
</evidence>
<keyword evidence="5" id="KW-1185">Reference proteome</keyword>
<dbReference type="AlphaFoldDB" id="A0A7W8NRS0"/>
<dbReference type="InterPro" id="IPR043129">
    <property type="entry name" value="ATPase_NBD"/>
</dbReference>
<comment type="caution">
    <text evidence="3">The sequence shown here is derived from an EMBL/GenBank/DDBJ whole genome shotgun (WGS) entry which is preliminary data.</text>
</comment>
<evidence type="ECO:0000313" key="5">
    <source>
        <dbReference type="Proteomes" id="UP000619376"/>
    </source>
</evidence>
<dbReference type="Proteomes" id="UP000619376">
    <property type="component" value="Unassembled WGS sequence"/>
</dbReference>
<dbReference type="RefSeq" id="WP_229831935.1">
    <property type="nucleotide sequence ID" value="NZ_BNAJ01000004.1"/>
</dbReference>
<accession>A0A7W8NRS0</accession>
<reference evidence="3 4" key="3">
    <citation type="submission" date="2020-08" db="EMBL/GenBank/DDBJ databases">
        <title>Genomic Encyclopedia of Type Strains, Phase IV (KMG-IV): sequencing the most valuable type-strain genomes for metagenomic binning, comparative biology and taxonomic classification.</title>
        <authorList>
            <person name="Goeker M."/>
        </authorList>
    </citation>
    <scope>NUCLEOTIDE SEQUENCE [LARGE SCALE GENOMIC DNA]</scope>
    <source>
        <strain evidence="3 4">DSM 27521</strain>
    </source>
</reference>
<dbReference type="GO" id="GO:0047330">
    <property type="term" value="F:polyphosphate-glucose phosphotransferase activity"/>
    <property type="evidence" value="ECO:0007669"/>
    <property type="project" value="UniProtKB-EC"/>
</dbReference>
<dbReference type="Proteomes" id="UP000539473">
    <property type="component" value="Unassembled WGS sequence"/>
</dbReference>
<feature type="compositionally biased region" description="Low complexity" evidence="1">
    <location>
        <begin position="9"/>
        <end position="20"/>
    </location>
</feature>
<sequence length="258" mass="27719">MSGPRPRRAAAGAEPPTTRARSSRKRPASPALAILSVDIGGTHVKFRVNTGPEVRRFDSGPDLTPAAMCAQLLAQTGDWTFDVISLGYPGPVLHGKPVLEPHNLAPGWVGFGYAAALRHPVKLVNDAAMQALGSYRGGRLLFLGLGTGLGSAMIVDGILEPMELAHLPYRKHTYEDYVGLRGLKKHGKKKWRGYVLEVVELLRAALEPDEVVLGGGNAPLMHDLPPGVRLGDNANAFPGGFRLWDDDVNARPHVPEGR</sequence>
<reference evidence="5" key="2">
    <citation type="journal article" date="2019" name="Int. J. Syst. Evol. Microbiol.">
        <title>The Global Catalogue of Microorganisms (GCM) 10K type strain sequencing project: providing services to taxonomists for standard genome sequencing and annotation.</title>
        <authorList>
            <consortium name="The Broad Institute Genomics Platform"/>
            <consortium name="The Broad Institute Genome Sequencing Center for Infectious Disease"/>
            <person name="Wu L."/>
            <person name="Ma J."/>
        </authorList>
    </citation>
    <scope>NUCLEOTIDE SEQUENCE [LARGE SCALE GENOMIC DNA]</scope>
    <source>
        <strain evidence="5">CGMCC 1.18437</strain>
    </source>
</reference>
<protein>
    <submittedName>
        <fullName evidence="3">Polyphosphate glucokinase</fullName>
        <ecNumber evidence="3">2.7.1.63</ecNumber>
    </submittedName>
</protein>
<reference evidence="2" key="1">
    <citation type="journal article" date="2014" name="Int. J. Syst. Evol. Microbiol.">
        <title>Complete genome of a new Firmicutes species belonging to the dominant human colonic microbiota ('Ruminococcus bicirculans') reveals two chromosomes and a selective capacity to utilize plant glucans.</title>
        <authorList>
            <consortium name="NISC Comparative Sequencing Program"/>
            <person name="Wegmann U."/>
            <person name="Louis P."/>
            <person name="Goesmann A."/>
            <person name="Henrissat B."/>
            <person name="Duncan S.H."/>
            <person name="Flint H.J."/>
        </authorList>
    </citation>
    <scope>NUCLEOTIDE SEQUENCE</scope>
    <source>
        <strain evidence="2">CGMCC 1.18437</strain>
    </source>
</reference>
<dbReference type="EC" id="2.7.1.63" evidence="3"/>